<dbReference type="Proteomes" id="UP001054945">
    <property type="component" value="Unassembled WGS sequence"/>
</dbReference>
<dbReference type="AlphaFoldDB" id="A0AAV4XBK1"/>
<name>A0AAV4XBK1_CAEEX</name>
<sequence length="81" mass="9401">MLEYQKPISQFEKNHLFNFGIGSIVPNEITSLQEQVRKSILSGGESYQKCLRRKKYNSAKCENNEFTINMENYVPLEVTPV</sequence>
<organism evidence="1 2">
    <name type="scientific">Caerostris extrusa</name>
    <name type="common">Bark spider</name>
    <name type="synonym">Caerostris bankana</name>
    <dbReference type="NCBI Taxonomy" id="172846"/>
    <lineage>
        <taxon>Eukaryota</taxon>
        <taxon>Metazoa</taxon>
        <taxon>Ecdysozoa</taxon>
        <taxon>Arthropoda</taxon>
        <taxon>Chelicerata</taxon>
        <taxon>Arachnida</taxon>
        <taxon>Araneae</taxon>
        <taxon>Araneomorphae</taxon>
        <taxon>Entelegynae</taxon>
        <taxon>Araneoidea</taxon>
        <taxon>Araneidae</taxon>
        <taxon>Caerostris</taxon>
    </lineage>
</organism>
<protein>
    <submittedName>
        <fullName evidence="1">Uncharacterized protein</fullName>
    </submittedName>
</protein>
<keyword evidence="2" id="KW-1185">Reference proteome</keyword>
<proteinExistence type="predicted"/>
<gene>
    <name evidence="1" type="ORF">CEXT_507011</name>
</gene>
<reference evidence="1 2" key="1">
    <citation type="submission" date="2021-06" db="EMBL/GenBank/DDBJ databases">
        <title>Caerostris extrusa draft genome.</title>
        <authorList>
            <person name="Kono N."/>
            <person name="Arakawa K."/>
        </authorList>
    </citation>
    <scope>NUCLEOTIDE SEQUENCE [LARGE SCALE GENOMIC DNA]</scope>
</reference>
<dbReference type="EMBL" id="BPLR01017489">
    <property type="protein sequence ID" value="GIY92053.1"/>
    <property type="molecule type" value="Genomic_DNA"/>
</dbReference>
<evidence type="ECO:0000313" key="1">
    <source>
        <dbReference type="EMBL" id="GIY92053.1"/>
    </source>
</evidence>
<comment type="caution">
    <text evidence="1">The sequence shown here is derived from an EMBL/GenBank/DDBJ whole genome shotgun (WGS) entry which is preliminary data.</text>
</comment>
<accession>A0AAV4XBK1</accession>
<evidence type="ECO:0000313" key="2">
    <source>
        <dbReference type="Proteomes" id="UP001054945"/>
    </source>
</evidence>